<keyword evidence="2" id="KW-1185">Reference proteome</keyword>
<dbReference type="GeneID" id="26257776"/>
<dbReference type="HOGENOM" id="CLU_108458_1_0_1"/>
<evidence type="ECO:0000313" key="1">
    <source>
        <dbReference type="EMBL" id="EUN21371.1"/>
    </source>
</evidence>
<accession>W7DZ21</accession>
<dbReference type="Proteomes" id="UP000054337">
    <property type="component" value="Unassembled WGS sequence"/>
</dbReference>
<dbReference type="RefSeq" id="XP_014550946.1">
    <property type="nucleotide sequence ID" value="XM_014695460.1"/>
</dbReference>
<proteinExistence type="predicted"/>
<dbReference type="AlphaFoldDB" id="W7DZ21"/>
<evidence type="ECO:0000313" key="2">
    <source>
        <dbReference type="Proteomes" id="UP000054337"/>
    </source>
</evidence>
<dbReference type="EMBL" id="KI968851">
    <property type="protein sequence ID" value="EUN21371.1"/>
    <property type="molecule type" value="Genomic_DNA"/>
</dbReference>
<reference evidence="1 2" key="1">
    <citation type="journal article" date="2013" name="PLoS Genet.">
        <title>Comparative genome structure, secondary metabolite, and effector coding capacity across Cochliobolus pathogens.</title>
        <authorList>
            <person name="Condon B.J."/>
            <person name="Leng Y."/>
            <person name="Wu D."/>
            <person name="Bushley K.E."/>
            <person name="Ohm R.A."/>
            <person name="Otillar R."/>
            <person name="Martin J."/>
            <person name="Schackwitz W."/>
            <person name="Grimwood J."/>
            <person name="MohdZainudin N."/>
            <person name="Xue C."/>
            <person name="Wang R."/>
            <person name="Manning V.A."/>
            <person name="Dhillon B."/>
            <person name="Tu Z.J."/>
            <person name="Steffenson B.J."/>
            <person name="Salamov A."/>
            <person name="Sun H."/>
            <person name="Lowry S."/>
            <person name="LaButti K."/>
            <person name="Han J."/>
            <person name="Copeland A."/>
            <person name="Lindquist E."/>
            <person name="Barry K."/>
            <person name="Schmutz J."/>
            <person name="Baker S.E."/>
            <person name="Ciuffetti L.M."/>
            <person name="Grigoriev I.V."/>
            <person name="Zhong S."/>
            <person name="Turgeon B.G."/>
        </authorList>
    </citation>
    <scope>NUCLEOTIDE SEQUENCE [LARGE SCALE GENOMIC DNA]</scope>
    <source>
        <strain evidence="1 2">FI3</strain>
    </source>
</reference>
<gene>
    <name evidence="1" type="ORF">COCVIDRAFT_68545</name>
</gene>
<organism evidence="1 2">
    <name type="scientific">Bipolaris victoriae (strain FI3)</name>
    <name type="common">Victoria blight of oats agent</name>
    <name type="synonym">Cochliobolus victoriae</name>
    <dbReference type="NCBI Taxonomy" id="930091"/>
    <lineage>
        <taxon>Eukaryota</taxon>
        <taxon>Fungi</taxon>
        <taxon>Dikarya</taxon>
        <taxon>Ascomycota</taxon>
        <taxon>Pezizomycotina</taxon>
        <taxon>Dothideomycetes</taxon>
        <taxon>Pleosporomycetidae</taxon>
        <taxon>Pleosporales</taxon>
        <taxon>Pleosporineae</taxon>
        <taxon>Pleosporaceae</taxon>
        <taxon>Bipolaris</taxon>
    </lineage>
</organism>
<name>W7DZ21_BIPV3</name>
<sequence>MGYYTINLSFKKEQVRDLNTEGSKLCFTSGMGSDSKFNVIAWSDTIASTVHITWREDYQVAATKDHFSAGVKFHVSTNPADIKFKEVYTLPPDWTDGTISQDSSLSDTSFQFVNQTDKRASAVIYKLIQGKPTPFYISQSPVFSQGNEVLTPKLKVALWFDKNVETGTMVSHISSKITAIDF</sequence>
<feature type="non-terminal residue" evidence="1">
    <location>
        <position position="182"/>
    </location>
</feature>
<protein>
    <submittedName>
        <fullName evidence="1">Uncharacterized protein</fullName>
    </submittedName>
</protein>